<evidence type="ECO:0000256" key="5">
    <source>
        <dbReference type="SAM" id="Phobius"/>
    </source>
</evidence>
<name>A0A2T4B655_9HYPO</name>
<dbReference type="Pfam" id="PF01040">
    <property type="entry name" value="UbiA"/>
    <property type="match status" value="1"/>
</dbReference>
<proteinExistence type="predicted"/>
<accession>A0A2T4B655</accession>
<protein>
    <recommendedName>
        <fullName evidence="8">UbiA prenyltransferase</fullName>
    </recommendedName>
</protein>
<dbReference type="PANTHER" id="PTHR42723">
    <property type="entry name" value="CHLOROPHYLL SYNTHASE"/>
    <property type="match status" value="1"/>
</dbReference>
<dbReference type="Proteomes" id="UP000241546">
    <property type="component" value="Unassembled WGS sequence"/>
</dbReference>
<sequence>MQTMGSYVLLEKAVTTPDTDIVGSGDVEEQILDAPKRSPFYQLKTLFLFTKSDFKTVIVPQSIFAATAALSKTQLTTASCDGNEVTDGWGVVSRMPLMLAWIWLNLLVEDIANQRLEGAIVEDTVNKPWRPLPSRRLTPEQARDWLVIAIMATVGFSLLFGGYSASITLMVFIWIYNDLEGSSSGIWIRNALNAGGLMCFSWGALATLSGGELLPRGFAWILATGAIIMTTVHAQDLPDIEGDMARGRLTMPLTYGETAARASLAVMVMFWSVACPFFWDATLWGWAASTGIGSTMSVLALQKRGQRWDEVVWKLWCLWITVLYMLPAMEK</sequence>
<dbReference type="InterPro" id="IPR050475">
    <property type="entry name" value="Prenyltransferase_related"/>
</dbReference>
<organism evidence="6 7">
    <name type="scientific">Trichoderma citrinoviride</name>
    <dbReference type="NCBI Taxonomy" id="58853"/>
    <lineage>
        <taxon>Eukaryota</taxon>
        <taxon>Fungi</taxon>
        <taxon>Dikarya</taxon>
        <taxon>Ascomycota</taxon>
        <taxon>Pezizomycotina</taxon>
        <taxon>Sordariomycetes</taxon>
        <taxon>Hypocreomycetidae</taxon>
        <taxon>Hypocreales</taxon>
        <taxon>Hypocreaceae</taxon>
        <taxon>Trichoderma</taxon>
    </lineage>
</organism>
<dbReference type="PANTHER" id="PTHR42723:SF1">
    <property type="entry name" value="CHLOROPHYLL SYNTHASE, CHLOROPLASTIC"/>
    <property type="match status" value="1"/>
</dbReference>
<dbReference type="GO" id="GO:0016020">
    <property type="term" value="C:membrane"/>
    <property type="evidence" value="ECO:0007669"/>
    <property type="project" value="UniProtKB-SubCell"/>
</dbReference>
<evidence type="ECO:0000313" key="7">
    <source>
        <dbReference type="Proteomes" id="UP000241546"/>
    </source>
</evidence>
<dbReference type="OrthoDB" id="434972at2759"/>
<dbReference type="GO" id="GO:0016765">
    <property type="term" value="F:transferase activity, transferring alkyl or aryl (other than methyl) groups"/>
    <property type="evidence" value="ECO:0007669"/>
    <property type="project" value="InterPro"/>
</dbReference>
<keyword evidence="3 5" id="KW-1133">Transmembrane helix</keyword>
<evidence type="ECO:0000256" key="3">
    <source>
        <dbReference type="ARBA" id="ARBA00022989"/>
    </source>
</evidence>
<keyword evidence="4 5" id="KW-0472">Membrane</keyword>
<evidence type="ECO:0008006" key="8">
    <source>
        <dbReference type="Google" id="ProtNLM"/>
    </source>
</evidence>
<gene>
    <name evidence="6" type="ORF">BBK36DRAFT_21499</name>
</gene>
<feature type="transmembrane region" description="Helical" evidence="5">
    <location>
        <begin position="217"/>
        <end position="237"/>
    </location>
</feature>
<dbReference type="CDD" id="cd13965">
    <property type="entry name" value="PT_UbiA_3"/>
    <property type="match status" value="1"/>
</dbReference>
<feature type="transmembrane region" description="Helical" evidence="5">
    <location>
        <begin position="145"/>
        <end position="175"/>
    </location>
</feature>
<dbReference type="InterPro" id="IPR000537">
    <property type="entry name" value="UbiA_prenyltransferase"/>
</dbReference>
<dbReference type="Gene3D" id="1.10.357.140">
    <property type="entry name" value="UbiA prenyltransferase"/>
    <property type="match status" value="1"/>
</dbReference>
<dbReference type="InterPro" id="IPR044878">
    <property type="entry name" value="UbiA_sf"/>
</dbReference>
<evidence type="ECO:0000313" key="6">
    <source>
        <dbReference type="EMBL" id="PTB64758.1"/>
    </source>
</evidence>
<feature type="transmembrane region" description="Helical" evidence="5">
    <location>
        <begin position="187"/>
        <end position="205"/>
    </location>
</feature>
<dbReference type="AlphaFoldDB" id="A0A2T4B655"/>
<feature type="transmembrane region" description="Helical" evidence="5">
    <location>
        <begin position="313"/>
        <end position="329"/>
    </location>
</feature>
<feature type="transmembrane region" description="Helical" evidence="5">
    <location>
        <begin position="285"/>
        <end position="301"/>
    </location>
</feature>
<evidence type="ECO:0000256" key="4">
    <source>
        <dbReference type="ARBA" id="ARBA00023136"/>
    </source>
</evidence>
<keyword evidence="7" id="KW-1185">Reference proteome</keyword>
<evidence type="ECO:0000256" key="1">
    <source>
        <dbReference type="ARBA" id="ARBA00004141"/>
    </source>
</evidence>
<dbReference type="EMBL" id="KZ680216">
    <property type="protein sequence ID" value="PTB64758.1"/>
    <property type="molecule type" value="Genomic_DNA"/>
</dbReference>
<reference evidence="7" key="1">
    <citation type="submission" date="2016-07" db="EMBL/GenBank/DDBJ databases">
        <title>Multiple horizontal gene transfer events from other fungi enriched the ability of initially mycotrophic Trichoderma (Ascomycota) to feed on dead plant biomass.</title>
        <authorList>
            <consortium name="DOE Joint Genome Institute"/>
            <person name="Atanasova L."/>
            <person name="Chenthamara K."/>
            <person name="Zhang J."/>
            <person name="Grujic M."/>
            <person name="Henrissat B."/>
            <person name="Kuo A."/>
            <person name="Aerts A."/>
            <person name="Salamov A."/>
            <person name="Lipzen A."/>
            <person name="Labutti K."/>
            <person name="Barry K."/>
            <person name="Miao Y."/>
            <person name="Rahimi M.J."/>
            <person name="Shen Q."/>
            <person name="Grigoriev I.V."/>
            <person name="Kubicek C.P."/>
            <person name="Druzhinina I.S."/>
        </authorList>
    </citation>
    <scope>NUCLEOTIDE SEQUENCE [LARGE SCALE GENOMIC DNA]</scope>
    <source>
        <strain evidence="7">TUCIM 6016</strain>
    </source>
</reference>
<keyword evidence="2 5" id="KW-0812">Transmembrane</keyword>
<evidence type="ECO:0000256" key="2">
    <source>
        <dbReference type="ARBA" id="ARBA00022692"/>
    </source>
</evidence>
<dbReference type="RefSeq" id="XP_024748078.1">
    <property type="nucleotide sequence ID" value="XM_024897917.1"/>
</dbReference>
<dbReference type="GeneID" id="36606035"/>
<comment type="subcellular location">
    <subcellularLocation>
        <location evidence="1">Membrane</location>
        <topology evidence="1">Multi-pass membrane protein</topology>
    </subcellularLocation>
</comment>